<dbReference type="Pfam" id="PF02654">
    <property type="entry name" value="CobS"/>
    <property type="match status" value="1"/>
</dbReference>
<keyword evidence="21" id="KW-1185">Reference proteome</keyword>
<evidence type="ECO:0000256" key="4">
    <source>
        <dbReference type="ARBA" id="ARBA00010561"/>
    </source>
</evidence>
<evidence type="ECO:0000256" key="18">
    <source>
        <dbReference type="ARBA" id="ARBA00049504"/>
    </source>
</evidence>
<dbReference type="PANTHER" id="PTHR34148:SF1">
    <property type="entry name" value="ADENOSYLCOBINAMIDE-GDP RIBAZOLETRANSFERASE"/>
    <property type="match status" value="1"/>
</dbReference>
<proteinExistence type="inferred from homology"/>
<comment type="similarity">
    <text evidence="4 19">Belongs to the CobS family.</text>
</comment>
<dbReference type="GO" id="GO:0005886">
    <property type="term" value="C:plasma membrane"/>
    <property type="evidence" value="ECO:0007669"/>
    <property type="project" value="UniProtKB-SubCell"/>
</dbReference>
<evidence type="ECO:0000313" key="21">
    <source>
        <dbReference type="Proteomes" id="UP000317730"/>
    </source>
</evidence>
<evidence type="ECO:0000256" key="3">
    <source>
        <dbReference type="ARBA" id="ARBA00004663"/>
    </source>
</evidence>
<organism evidence="20 21">
    <name type="scientific">Acetobacter peroxydans</name>
    <dbReference type="NCBI Taxonomy" id="104098"/>
    <lineage>
        <taxon>Bacteria</taxon>
        <taxon>Pseudomonadati</taxon>
        <taxon>Pseudomonadota</taxon>
        <taxon>Alphaproteobacteria</taxon>
        <taxon>Acetobacterales</taxon>
        <taxon>Acetobacteraceae</taxon>
        <taxon>Acetobacter</taxon>
    </lineage>
</organism>
<dbReference type="GO" id="GO:0008818">
    <property type="term" value="F:cobalamin 5'-phosphate synthase activity"/>
    <property type="evidence" value="ECO:0007669"/>
    <property type="project" value="UniProtKB-UniRule"/>
</dbReference>
<feature type="transmembrane region" description="Helical" evidence="19">
    <location>
        <begin position="253"/>
        <end position="275"/>
    </location>
</feature>
<dbReference type="GO" id="GO:0051073">
    <property type="term" value="F:adenosylcobinamide-GDP ribazoletransferase activity"/>
    <property type="evidence" value="ECO:0007669"/>
    <property type="project" value="UniProtKB-UniRule"/>
</dbReference>
<comment type="pathway">
    <text evidence="3 19">Cofactor biosynthesis; adenosylcobalamin biosynthesis; adenosylcobalamin from cob(II)yrinate a,c-diamide: step 7/7.</text>
</comment>
<comment type="catalytic activity">
    <reaction evidence="18 19">
        <text>alpha-ribazole 5'-phosphate + adenosylcob(III)inamide-GDP = adenosylcob(III)alamin 5'-phosphate + GMP + H(+)</text>
        <dbReference type="Rhea" id="RHEA:23560"/>
        <dbReference type="ChEBI" id="CHEBI:15378"/>
        <dbReference type="ChEBI" id="CHEBI:57918"/>
        <dbReference type="ChEBI" id="CHEBI:58115"/>
        <dbReference type="ChEBI" id="CHEBI:60487"/>
        <dbReference type="ChEBI" id="CHEBI:60493"/>
        <dbReference type="EC" id="2.7.8.26"/>
    </reaction>
</comment>
<evidence type="ECO:0000256" key="2">
    <source>
        <dbReference type="ARBA" id="ARBA00004651"/>
    </source>
</evidence>
<dbReference type="OrthoDB" id="9794626at2"/>
<keyword evidence="12 19" id="KW-1133">Transmembrane helix</keyword>
<keyword evidence="10 19" id="KW-0812">Transmembrane</keyword>
<evidence type="ECO:0000256" key="15">
    <source>
        <dbReference type="ARBA" id="ARBA00032605"/>
    </source>
</evidence>
<dbReference type="UniPathway" id="UPA00148">
    <property type="reaction ID" value="UER00238"/>
</dbReference>
<feature type="transmembrane region" description="Helical" evidence="19">
    <location>
        <begin position="48"/>
        <end position="68"/>
    </location>
</feature>
<evidence type="ECO:0000256" key="6">
    <source>
        <dbReference type="ARBA" id="ARBA00015850"/>
    </source>
</evidence>
<comment type="subcellular location">
    <subcellularLocation>
        <location evidence="2 19">Cell membrane</location>
        <topology evidence="2 19">Multi-pass membrane protein</topology>
    </subcellularLocation>
</comment>
<reference evidence="20 21" key="1">
    <citation type="submission" date="2019-06" db="EMBL/GenBank/DDBJ databases">
        <title>Whole genome shotgun sequence of Acetobacter peroxydans NBRC 13755.</title>
        <authorList>
            <person name="Hosoyama A."/>
            <person name="Uohara A."/>
            <person name="Ohji S."/>
            <person name="Ichikawa N."/>
        </authorList>
    </citation>
    <scope>NUCLEOTIDE SEQUENCE [LARGE SCALE GENOMIC DNA]</scope>
    <source>
        <strain evidence="20 21">NBRC 13755</strain>
    </source>
</reference>
<dbReference type="NCBIfam" id="TIGR00317">
    <property type="entry name" value="cobS"/>
    <property type="match status" value="1"/>
</dbReference>
<feature type="transmembrane region" description="Helical" evidence="19">
    <location>
        <begin position="219"/>
        <end position="241"/>
    </location>
</feature>
<name>A0A4Y3TU64_9PROT</name>
<sequence length="279" mass="28835">MPALRPTLDTLRLHLACGLGLLTRLPITRLVPAPYRNTTTVWPMARSLWCWPLIGAGIGLFSGTVLLLTRLIHVPPLVAACLALTAQTIVSGGLHEDGLADMSDGCGGATPARRLEIMRDSRVGSYGVMALCLSFGLRAASLASLPLPAILPGCIVAACLARASMLILPATLPPARPDGLALMLRPIPRRPFALAMLSALLCVLGATLLGWIAHPNPAASLAAMLGALLTAALTAAVMTRAALKMLGGYTGDVLGACAVLTDSLVLATLATVARIPGFF</sequence>
<keyword evidence="8 19" id="KW-0169">Cobalamin biosynthesis</keyword>
<gene>
    <name evidence="19 20" type="primary">cobS</name>
    <name evidence="20" type="ORF">APE01nite_11790</name>
</gene>
<accession>A0A4Y3TU64</accession>
<evidence type="ECO:0000256" key="16">
    <source>
        <dbReference type="ARBA" id="ARBA00032853"/>
    </source>
</evidence>
<keyword evidence="7 19" id="KW-1003">Cell membrane</keyword>
<evidence type="ECO:0000256" key="8">
    <source>
        <dbReference type="ARBA" id="ARBA00022573"/>
    </source>
</evidence>
<evidence type="ECO:0000256" key="10">
    <source>
        <dbReference type="ARBA" id="ARBA00022692"/>
    </source>
</evidence>
<comment type="caution">
    <text evidence="20">The sequence shown here is derived from an EMBL/GenBank/DDBJ whole genome shotgun (WGS) entry which is preliminary data.</text>
</comment>
<dbReference type="PANTHER" id="PTHR34148">
    <property type="entry name" value="ADENOSYLCOBINAMIDE-GDP RIBAZOLETRANSFERASE"/>
    <property type="match status" value="1"/>
</dbReference>
<evidence type="ECO:0000313" key="20">
    <source>
        <dbReference type="EMBL" id="GEB85382.1"/>
    </source>
</evidence>
<dbReference type="EC" id="2.7.8.26" evidence="5 19"/>
<keyword evidence="11 19" id="KW-0460">Magnesium</keyword>
<comment type="cofactor">
    <cofactor evidence="1 19">
        <name>Mg(2+)</name>
        <dbReference type="ChEBI" id="CHEBI:18420"/>
    </cofactor>
</comment>
<dbReference type="AlphaFoldDB" id="A0A4Y3TU64"/>
<keyword evidence="13 19" id="KW-0472">Membrane</keyword>
<evidence type="ECO:0000256" key="13">
    <source>
        <dbReference type="ARBA" id="ARBA00023136"/>
    </source>
</evidence>
<dbReference type="Proteomes" id="UP000317730">
    <property type="component" value="Unassembled WGS sequence"/>
</dbReference>
<evidence type="ECO:0000256" key="7">
    <source>
        <dbReference type="ARBA" id="ARBA00022475"/>
    </source>
</evidence>
<evidence type="ECO:0000256" key="12">
    <source>
        <dbReference type="ARBA" id="ARBA00022989"/>
    </source>
</evidence>
<evidence type="ECO:0000256" key="19">
    <source>
        <dbReference type="HAMAP-Rule" id="MF_00719"/>
    </source>
</evidence>
<dbReference type="HAMAP" id="MF_00719">
    <property type="entry name" value="CobS"/>
    <property type="match status" value="1"/>
</dbReference>
<evidence type="ECO:0000256" key="17">
    <source>
        <dbReference type="ARBA" id="ARBA00048623"/>
    </source>
</evidence>
<feature type="transmembrane region" description="Helical" evidence="19">
    <location>
        <begin position="192"/>
        <end position="213"/>
    </location>
</feature>
<evidence type="ECO:0000256" key="14">
    <source>
        <dbReference type="ARBA" id="ARBA00025228"/>
    </source>
</evidence>
<evidence type="ECO:0000256" key="9">
    <source>
        <dbReference type="ARBA" id="ARBA00022679"/>
    </source>
</evidence>
<dbReference type="GO" id="GO:0009236">
    <property type="term" value="P:cobalamin biosynthetic process"/>
    <property type="evidence" value="ECO:0007669"/>
    <property type="project" value="UniProtKB-UniRule"/>
</dbReference>
<evidence type="ECO:0000256" key="11">
    <source>
        <dbReference type="ARBA" id="ARBA00022842"/>
    </source>
</evidence>
<comment type="catalytic activity">
    <reaction evidence="17 19">
        <text>alpha-ribazole + adenosylcob(III)inamide-GDP = adenosylcob(III)alamin + GMP + H(+)</text>
        <dbReference type="Rhea" id="RHEA:16049"/>
        <dbReference type="ChEBI" id="CHEBI:10329"/>
        <dbReference type="ChEBI" id="CHEBI:15378"/>
        <dbReference type="ChEBI" id="CHEBI:18408"/>
        <dbReference type="ChEBI" id="CHEBI:58115"/>
        <dbReference type="ChEBI" id="CHEBI:60487"/>
        <dbReference type="EC" id="2.7.8.26"/>
    </reaction>
</comment>
<evidence type="ECO:0000256" key="1">
    <source>
        <dbReference type="ARBA" id="ARBA00001946"/>
    </source>
</evidence>
<comment type="function">
    <text evidence="14 19">Joins adenosylcobinamide-GDP and alpha-ribazole to generate adenosylcobalamin (Ado-cobalamin). Also synthesizes adenosylcobalamin 5'-phosphate from adenosylcobinamide-GDP and alpha-ribazole 5'-phosphate.</text>
</comment>
<dbReference type="InterPro" id="IPR003805">
    <property type="entry name" value="CobS"/>
</dbReference>
<feature type="transmembrane region" description="Helical" evidence="19">
    <location>
        <begin position="149"/>
        <end position="172"/>
    </location>
</feature>
<dbReference type="RefSeq" id="WP_141375591.1">
    <property type="nucleotide sequence ID" value="NZ_BAPL01000001.1"/>
</dbReference>
<dbReference type="EMBL" id="BJMV01000005">
    <property type="protein sequence ID" value="GEB85382.1"/>
    <property type="molecule type" value="Genomic_DNA"/>
</dbReference>
<evidence type="ECO:0000256" key="5">
    <source>
        <dbReference type="ARBA" id="ARBA00013200"/>
    </source>
</evidence>
<keyword evidence="9 19" id="KW-0808">Transferase</keyword>
<protein>
    <recommendedName>
        <fullName evidence="6 19">Adenosylcobinamide-GDP ribazoletransferase</fullName>
        <ecNumber evidence="5 19">2.7.8.26</ecNumber>
    </recommendedName>
    <alternativeName>
        <fullName evidence="16 19">Cobalamin synthase</fullName>
    </alternativeName>
    <alternativeName>
        <fullName evidence="15 19">Cobalamin-5'-phosphate synthase</fullName>
    </alternativeName>
</protein>